<evidence type="ECO:0000256" key="3">
    <source>
        <dbReference type="ARBA" id="ARBA00023015"/>
    </source>
</evidence>
<evidence type="ECO:0000256" key="4">
    <source>
        <dbReference type="ARBA" id="ARBA00023125"/>
    </source>
</evidence>
<organism evidence="10 11">
    <name type="scientific">Zostera marina</name>
    <name type="common">Eelgrass</name>
    <dbReference type="NCBI Taxonomy" id="29655"/>
    <lineage>
        <taxon>Eukaryota</taxon>
        <taxon>Viridiplantae</taxon>
        <taxon>Streptophyta</taxon>
        <taxon>Embryophyta</taxon>
        <taxon>Tracheophyta</taxon>
        <taxon>Spermatophyta</taxon>
        <taxon>Magnoliopsida</taxon>
        <taxon>Liliopsida</taxon>
        <taxon>Zosteraceae</taxon>
        <taxon>Zostera</taxon>
    </lineage>
</organism>
<keyword evidence="11" id="KW-1185">Reference proteome</keyword>
<dbReference type="FunFam" id="1.10.10.60:FF:000047">
    <property type="entry name" value="Myb transcription factor"/>
    <property type="match status" value="1"/>
</dbReference>
<keyword evidence="3" id="KW-0805">Transcription regulation</keyword>
<evidence type="ECO:0000259" key="8">
    <source>
        <dbReference type="PROSITE" id="PS50090"/>
    </source>
</evidence>
<evidence type="ECO:0000256" key="7">
    <source>
        <dbReference type="SAM" id="MobiDB-lite"/>
    </source>
</evidence>
<evidence type="ECO:0000256" key="1">
    <source>
        <dbReference type="ARBA" id="ARBA00004123"/>
    </source>
</evidence>
<feature type="domain" description="Myb-like" evidence="8">
    <location>
        <begin position="9"/>
        <end position="61"/>
    </location>
</feature>
<dbReference type="SMART" id="SM00717">
    <property type="entry name" value="SANT"/>
    <property type="match status" value="2"/>
</dbReference>
<protein>
    <submittedName>
        <fullName evidence="10">Myb domain protein 61</fullName>
    </submittedName>
</protein>
<accession>A0A0K9PF91</accession>
<keyword evidence="5" id="KW-0804">Transcription</keyword>
<keyword evidence="2" id="KW-0677">Repeat</keyword>
<feature type="domain" description="HTH myb-type" evidence="9">
    <location>
        <begin position="66"/>
        <end position="116"/>
    </location>
</feature>
<name>A0A0K9PF91_ZOSMR</name>
<evidence type="ECO:0000256" key="6">
    <source>
        <dbReference type="ARBA" id="ARBA00023242"/>
    </source>
</evidence>
<gene>
    <name evidence="10" type="ORF">ZOSMA_281G00080</name>
</gene>
<dbReference type="InterPro" id="IPR001005">
    <property type="entry name" value="SANT/Myb"/>
</dbReference>
<sequence>MGRHSCCYKQKLRKGLWSPEEDEKLLRHITEHGHGCWSSVPKQAGLQRCGKSCRLRWINYLRPDLKRGTFSQQEEDLIIELHGVLGNRWSQIAAQLPGRTDNEIKNLWNSCIKKKLKQRGIDPNTHKPLSETTDVSEDTVVDMNNITGTTGKILPIGSEKSAAKIFSNDGFDNSGRANNTMGITAGAAGCATTKGGKFVNKYRTGEKMDYFSMNYGSDVATSSANPLLWFNQPSTPFDMIGSDYNCSTISSVHPPVSNSILPSTPPPTGLKSSIFNLFQENPLPPTHNTLSGIRYWEGAGGASSNCSTGTSGNSNNSINELHRNASFFDTLTGGEAITVGAGIYLWSELSPGKETQNINLEGDPDEFKWSEFFHGVPNTSPLSSLEIHGGLNQNPFSGDIKLETPFNIDGLNTWQQQQAPAPQQQQHDERLQKQKQQQDVTGTYYGKEFQRLSAAFGQL</sequence>
<comment type="caution">
    <text evidence="10">The sequence shown here is derived from an EMBL/GenBank/DDBJ whole genome shotgun (WGS) entry which is preliminary data.</text>
</comment>
<dbReference type="PROSITE" id="PS51294">
    <property type="entry name" value="HTH_MYB"/>
    <property type="match status" value="2"/>
</dbReference>
<dbReference type="SUPFAM" id="SSF46689">
    <property type="entry name" value="Homeodomain-like"/>
    <property type="match status" value="1"/>
</dbReference>
<reference evidence="11" key="1">
    <citation type="journal article" date="2016" name="Nature">
        <title>The genome of the seagrass Zostera marina reveals angiosperm adaptation to the sea.</title>
        <authorList>
            <person name="Olsen J.L."/>
            <person name="Rouze P."/>
            <person name="Verhelst B."/>
            <person name="Lin Y.-C."/>
            <person name="Bayer T."/>
            <person name="Collen J."/>
            <person name="Dattolo E."/>
            <person name="De Paoli E."/>
            <person name="Dittami S."/>
            <person name="Maumus F."/>
            <person name="Michel G."/>
            <person name="Kersting A."/>
            <person name="Lauritano C."/>
            <person name="Lohaus R."/>
            <person name="Toepel M."/>
            <person name="Tonon T."/>
            <person name="Vanneste K."/>
            <person name="Amirebrahimi M."/>
            <person name="Brakel J."/>
            <person name="Bostroem C."/>
            <person name="Chovatia M."/>
            <person name="Grimwood J."/>
            <person name="Jenkins J.W."/>
            <person name="Jueterbock A."/>
            <person name="Mraz A."/>
            <person name="Stam W.T."/>
            <person name="Tice H."/>
            <person name="Bornberg-Bauer E."/>
            <person name="Green P.J."/>
            <person name="Pearson G.A."/>
            <person name="Procaccini G."/>
            <person name="Duarte C.M."/>
            <person name="Schmutz J."/>
            <person name="Reusch T.B.H."/>
            <person name="Van de Peer Y."/>
        </authorList>
    </citation>
    <scope>NUCLEOTIDE SEQUENCE [LARGE SCALE GENOMIC DNA]</scope>
    <source>
        <strain evidence="11">cv. Finnish</strain>
    </source>
</reference>
<dbReference type="InterPro" id="IPR009057">
    <property type="entry name" value="Homeodomain-like_sf"/>
</dbReference>
<feature type="region of interest" description="Disordered" evidence="7">
    <location>
        <begin position="416"/>
        <end position="439"/>
    </location>
</feature>
<feature type="compositionally biased region" description="Low complexity" evidence="7">
    <location>
        <begin position="416"/>
        <end position="425"/>
    </location>
</feature>
<dbReference type="Proteomes" id="UP000036987">
    <property type="component" value="Unassembled WGS sequence"/>
</dbReference>
<evidence type="ECO:0000256" key="5">
    <source>
        <dbReference type="ARBA" id="ARBA00023163"/>
    </source>
</evidence>
<dbReference type="EMBL" id="LFYR01000935">
    <property type="protein sequence ID" value="KMZ66927.1"/>
    <property type="molecule type" value="Genomic_DNA"/>
</dbReference>
<dbReference type="PANTHER" id="PTHR47997:SF75">
    <property type="entry name" value="MYB DOMAIN PROTEIN 55"/>
    <property type="match status" value="1"/>
</dbReference>
<feature type="domain" description="HTH myb-type" evidence="9">
    <location>
        <begin position="9"/>
        <end position="65"/>
    </location>
</feature>
<dbReference type="AlphaFoldDB" id="A0A0K9PF91"/>
<dbReference type="CDD" id="cd00167">
    <property type="entry name" value="SANT"/>
    <property type="match status" value="2"/>
</dbReference>
<evidence type="ECO:0000259" key="9">
    <source>
        <dbReference type="PROSITE" id="PS51294"/>
    </source>
</evidence>
<dbReference type="GO" id="GO:0000976">
    <property type="term" value="F:transcription cis-regulatory region binding"/>
    <property type="evidence" value="ECO:0000318"/>
    <property type="project" value="GO_Central"/>
</dbReference>
<dbReference type="InterPro" id="IPR017930">
    <property type="entry name" value="Myb_dom"/>
</dbReference>
<dbReference type="GO" id="GO:0005634">
    <property type="term" value="C:nucleus"/>
    <property type="evidence" value="ECO:0000318"/>
    <property type="project" value="GO_Central"/>
</dbReference>
<evidence type="ECO:0000256" key="2">
    <source>
        <dbReference type="ARBA" id="ARBA00022737"/>
    </source>
</evidence>
<keyword evidence="6" id="KW-0539">Nucleus</keyword>
<dbReference type="PANTHER" id="PTHR47997">
    <property type="entry name" value="MYB DOMAIN PROTEIN 55"/>
    <property type="match status" value="1"/>
</dbReference>
<dbReference type="Pfam" id="PF00249">
    <property type="entry name" value="Myb_DNA-binding"/>
    <property type="match status" value="2"/>
</dbReference>
<comment type="subcellular location">
    <subcellularLocation>
        <location evidence="1">Nucleus</location>
    </subcellularLocation>
</comment>
<dbReference type="InterPro" id="IPR051953">
    <property type="entry name" value="Plant_SW-associated_TFs"/>
</dbReference>
<proteinExistence type="predicted"/>
<dbReference type="PROSITE" id="PS50090">
    <property type="entry name" value="MYB_LIKE"/>
    <property type="match status" value="2"/>
</dbReference>
<evidence type="ECO:0000313" key="10">
    <source>
        <dbReference type="EMBL" id="KMZ66927.1"/>
    </source>
</evidence>
<evidence type="ECO:0000313" key="11">
    <source>
        <dbReference type="Proteomes" id="UP000036987"/>
    </source>
</evidence>
<dbReference type="FunFam" id="1.10.10.60:FF:000221">
    <property type="entry name" value="MYB transcription factor"/>
    <property type="match status" value="1"/>
</dbReference>
<feature type="domain" description="Myb-like" evidence="8">
    <location>
        <begin position="62"/>
        <end position="112"/>
    </location>
</feature>
<dbReference type="GO" id="GO:0006355">
    <property type="term" value="P:regulation of DNA-templated transcription"/>
    <property type="evidence" value="ECO:0000318"/>
    <property type="project" value="GO_Central"/>
</dbReference>
<dbReference type="Gene3D" id="1.10.10.60">
    <property type="entry name" value="Homeodomain-like"/>
    <property type="match status" value="2"/>
</dbReference>
<dbReference type="OrthoDB" id="2143914at2759"/>
<keyword evidence="4" id="KW-0238">DNA-binding</keyword>